<gene>
    <name evidence="2" type="ORF">scyTo_0027393</name>
</gene>
<dbReference type="OrthoDB" id="266718at2759"/>
<comment type="caution">
    <text evidence="2">The sequence shown here is derived from an EMBL/GenBank/DDBJ whole genome shotgun (WGS) entry which is preliminary data.</text>
</comment>
<evidence type="ECO:0000256" key="1">
    <source>
        <dbReference type="SAM" id="MobiDB-lite"/>
    </source>
</evidence>
<dbReference type="Proteomes" id="UP000288216">
    <property type="component" value="Unassembled WGS sequence"/>
</dbReference>
<dbReference type="EMBL" id="BFAA01332255">
    <property type="protein sequence ID" value="GCB86727.1"/>
    <property type="molecule type" value="Genomic_DNA"/>
</dbReference>
<evidence type="ECO:0000313" key="2">
    <source>
        <dbReference type="EMBL" id="GCB86727.1"/>
    </source>
</evidence>
<proteinExistence type="predicted"/>
<name>A0A401QMT7_SCYTO</name>
<keyword evidence="3" id="KW-1185">Reference proteome</keyword>
<dbReference type="AlphaFoldDB" id="A0A401QMT7"/>
<accession>A0A401QMT7</accession>
<sequence length="88" mass="10082">MDDTRDCGVEKPFTIQSSPETQALKEQQARALAPKSGQSKILRKAREKMLEESKRKVRSRARDVDTPINQGQRRRHTDKPGPETSTHR</sequence>
<feature type="compositionally biased region" description="Basic and acidic residues" evidence="1">
    <location>
        <begin position="47"/>
        <end position="65"/>
    </location>
</feature>
<feature type="region of interest" description="Disordered" evidence="1">
    <location>
        <begin position="1"/>
        <end position="88"/>
    </location>
</feature>
<dbReference type="STRING" id="75743.A0A401QMT7"/>
<protein>
    <submittedName>
        <fullName evidence="2">Uncharacterized protein</fullName>
    </submittedName>
</protein>
<reference evidence="2 3" key="1">
    <citation type="journal article" date="2018" name="Nat. Ecol. Evol.">
        <title>Shark genomes provide insights into elasmobranch evolution and the origin of vertebrates.</title>
        <authorList>
            <person name="Hara Y"/>
            <person name="Yamaguchi K"/>
            <person name="Onimaru K"/>
            <person name="Kadota M"/>
            <person name="Koyanagi M"/>
            <person name="Keeley SD"/>
            <person name="Tatsumi K"/>
            <person name="Tanaka K"/>
            <person name="Motone F"/>
            <person name="Kageyama Y"/>
            <person name="Nozu R"/>
            <person name="Adachi N"/>
            <person name="Nishimura O"/>
            <person name="Nakagawa R"/>
            <person name="Tanegashima C"/>
            <person name="Kiyatake I"/>
            <person name="Matsumoto R"/>
            <person name="Murakumo K"/>
            <person name="Nishida K"/>
            <person name="Terakita A"/>
            <person name="Kuratani S"/>
            <person name="Sato K"/>
            <person name="Hyodo S Kuraku.S."/>
        </authorList>
    </citation>
    <scope>NUCLEOTIDE SEQUENCE [LARGE SCALE GENOMIC DNA]</scope>
</reference>
<feature type="compositionally biased region" description="Basic and acidic residues" evidence="1">
    <location>
        <begin position="78"/>
        <end position="88"/>
    </location>
</feature>
<feature type="non-terminal residue" evidence="2">
    <location>
        <position position="1"/>
    </location>
</feature>
<feature type="compositionally biased region" description="Polar residues" evidence="1">
    <location>
        <begin position="14"/>
        <end position="25"/>
    </location>
</feature>
<evidence type="ECO:0000313" key="3">
    <source>
        <dbReference type="Proteomes" id="UP000288216"/>
    </source>
</evidence>
<organism evidence="2 3">
    <name type="scientific">Scyliorhinus torazame</name>
    <name type="common">Cloudy catshark</name>
    <name type="synonym">Catulus torazame</name>
    <dbReference type="NCBI Taxonomy" id="75743"/>
    <lineage>
        <taxon>Eukaryota</taxon>
        <taxon>Metazoa</taxon>
        <taxon>Chordata</taxon>
        <taxon>Craniata</taxon>
        <taxon>Vertebrata</taxon>
        <taxon>Chondrichthyes</taxon>
        <taxon>Elasmobranchii</taxon>
        <taxon>Galeomorphii</taxon>
        <taxon>Galeoidea</taxon>
        <taxon>Carcharhiniformes</taxon>
        <taxon>Scyliorhinidae</taxon>
        <taxon>Scyliorhinus</taxon>
    </lineage>
</organism>